<dbReference type="Proteomes" id="UP000178444">
    <property type="component" value="Unassembled WGS sequence"/>
</dbReference>
<dbReference type="GO" id="GO:0000287">
    <property type="term" value="F:magnesium ion binding"/>
    <property type="evidence" value="ECO:0007669"/>
    <property type="project" value="UniProtKB-UniRule"/>
</dbReference>
<dbReference type="SUPFAM" id="SSF54791">
    <property type="entry name" value="Eukaryotic type KH-domain (KH-domain type I)"/>
    <property type="match status" value="1"/>
</dbReference>
<dbReference type="EC" id="2.7.7.8" evidence="6"/>
<feature type="compositionally biased region" description="Basic and acidic residues" evidence="7">
    <location>
        <begin position="712"/>
        <end position="722"/>
    </location>
</feature>
<dbReference type="InterPro" id="IPR020568">
    <property type="entry name" value="Ribosomal_Su5_D2-typ_SF"/>
</dbReference>
<feature type="binding site" evidence="6">
    <location>
        <position position="509"/>
    </location>
    <ligand>
        <name>Mg(2+)</name>
        <dbReference type="ChEBI" id="CHEBI:18420"/>
    </ligand>
</feature>
<feature type="binding site" evidence="6">
    <location>
        <position position="503"/>
    </location>
    <ligand>
        <name>Mg(2+)</name>
        <dbReference type="ChEBI" id="CHEBI:18420"/>
    </ligand>
</feature>
<comment type="similarity">
    <text evidence="1 6">Belongs to the polyribonucleotide nucleotidyltransferase family.</text>
</comment>
<comment type="function">
    <text evidence="6">Involved in mRNA degradation. Catalyzes the phosphorolysis of single-stranded polyribonucleotides processively in the 3'- to 5'-direction.</text>
</comment>
<reference evidence="9 10" key="1">
    <citation type="journal article" date="2016" name="Nat. Commun.">
        <title>Thousands of microbial genomes shed light on interconnected biogeochemical processes in an aquifer system.</title>
        <authorList>
            <person name="Anantharaman K."/>
            <person name="Brown C.T."/>
            <person name="Hug L.A."/>
            <person name="Sharon I."/>
            <person name="Castelle C.J."/>
            <person name="Probst A.J."/>
            <person name="Thomas B.C."/>
            <person name="Singh A."/>
            <person name="Wilkins M.J."/>
            <person name="Karaoz U."/>
            <person name="Brodie E.L."/>
            <person name="Williams K.H."/>
            <person name="Hubbard S.S."/>
            <person name="Banfield J.F."/>
        </authorList>
    </citation>
    <scope>NUCLEOTIDE SEQUENCE [LARGE SCALE GENOMIC DNA]</scope>
</reference>
<dbReference type="Pfam" id="PF00575">
    <property type="entry name" value="S1"/>
    <property type="match status" value="1"/>
</dbReference>
<dbReference type="Gene3D" id="3.30.230.70">
    <property type="entry name" value="GHMP Kinase, N-terminal domain"/>
    <property type="match status" value="2"/>
</dbReference>
<feature type="domain" description="S1 motif" evidence="8">
    <location>
        <begin position="639"/>
        <end position="707"/>
    </location>
</feature>
<comment type="catalytic activity">
    <reaction evidence="6">
        <text>RNA(n+1) + phosphate = RNA(n) + a ribonucleoside 5'-diphosphate</text>
        <dbReference type="Rhea" id="RHEA:22096"/>
        <dbReference type="Rhea" id="RHEA-COMP:14527"/>
        <dbReference type="Rhea" id="RHEA-COMP:17342"/>
        <dbReference type="ChEBI" id="CHEBI:43474"/>
        <dbReference type="ChEBI" id="CHEBI:57930"/>
        <dbReference type="ChEBI" id="CHEBI:140395"/>
        <dbReference type="EC" id="2.7.7.8"/>
    </reaction>
</comment>
<dbReference type="SUPFAM" id="SSF54211">
    <property type="entry name" value="Ribosomal protein S5 domain 2-like"/>
    <property type="match status" value="2"/>
</dbReference>
<evidence type="ECO:0000256" key="5">
    <source>
        <dbReference type="ARBA" id="ARBA00022884"/>
    </source>
</evidence>
<dbReference type="InterPro" id="IPR036456">
    <property type="entry name" value="PNPase_PH_RNA-bd_sf"/>
</dbReference>
<dbReference type="PROSITE" id="PS50084">
    <property type="entry name" value="KH_TYPE_1"/>
    <property type="match status" value="1"/>
</dbReference>
<dbReference type="Pfam" id="PF00013">
    <property type="entry name" value="KH_1"/>
    <property type="match status" value="1"/>
</dbReference>
<dbReference type="InterPro" id="IPR004087">
    <property type="entry name" value="KH_dom"/>
</dbReference>
<dbReference type="InterPro" id="IPR036345">
    <property type="entry name" value="ExoRNase_PH_dom2_sf"/>
</dbReference>
<proteinExistence type="inferred from homology"/>
<dbReference type="Pfam" id="PF03725">
    <property type="entry name" value="RNase_PH_C"/>
    <property type="match status" value="1"/>
</dbReference>
<evidence type="ECO:0000256" key="7">
    <source>
        <dbReference type="SAM" id="MobiDB-lite"/>
    </source>
</evidence>
<dbReference type="PROSITE" id="PS50126">
    <property type="entry name" value="S1"/>
    <property type="match status" value="1"/>
</dbReference>
<dbReference type="CDD" id="cd11363">
    <property type="entry name" value="RNase_PH_PNPase_1"/>
    <property type="match status" value="1"/>
</dbReference>
<sequence>MSEVKTYTTDFAGRPLKVELGRLGGQANGVATVQYGETTVLVNVTMGNTPKAVDYLPLQTEYEEKYYAAGKIKGSKWIKRETRPSEEAILTARLIDRTIRPRFNSNIRNEIQAVATVLSFDGINDPDIPALFGISLGLMISDIPWDGPVAAVRVGRVGGKLVFNPTYKERAESDFDIVVSGTDGKINMLEAGANIVSEKDIVEAIKAGFKEYQPLIEFQKKIAAEIGKEKKVLALAAGHDESLVALVRQFSEHKLQNALYKPGMAKNEFYEGLGQIKAELEEHLKQQFEGSPELSKKILEASVIFEEEIDRIVHKNILDENKRPDGRKLEELRTITADTGVLPHTHGSGLFNRGNTQALSILTLAAPGMEQWLETMEIDLTKKRFMHHYVFPPYSVGEVKRLGAIGRREIGHGYLAERSLLPVIPDKDEFPYTIRVVSEILSSNGSSSMASVCGSTLALMDGGVPIKSPAAGIAMGLMMEENSKFEIRNPKYKILTDIQGPEDHHGDMDLKVAGTREGVTGMQMDVKVEGITPAIVAETLAQARKARLEILDVMGKAINTHRAELSPHAPRVQTLKIDPKKIGAVIGKGGETINGIIEETGAQIDIDDDGTVFITCNTPEGMDKAVQRIKDLTYEPQPGDEFDGKVVKIMDFGAFVEILPGKDGMVHVSEISAEHVRHPSDVLREGQSVHVWLKNVDDMGRINLTMLPPGTKKSETFFERSSRPPMHRPGQAERPRHGHRGPHRR</sequence>
<dbReference type="InterPro" id="IPR003029">
    <property type="entry name" value="S1_domain"/>
</dbReference>
<evidence type="ECO:0000313" key="9">
    <source>
        <dbReference type="EMBL" id="OGN27403.1"/>
    </source>
</evidence>
<keyword evidence="3 6" id="KW-0808">Transferase</keyword>
<feature type="compositionally biased region" description="Basic residues" evidence="7">
    <location>
        <begin position="736"/>
        <end position="745"/>
    </location>
</feature>
<dbReference type="InterPro" id="IPR015847">
    <property type="entry name" value="ExoRNase_PH_dom2"/>
</dbReference>
<comment type="caution">
    <text evidence="9">The sequence shown here is derived from an EMBL/GenBank/DDBJ whole genome shotgun (WGS) entry which is preliminary data.</text>
</comment>
<keyword evidence="6" id="KW-0479">Metal-binding</keyword>
<keyword evidence="2 6" id="KW-0963">Cytoplasm</keyword>
<dbReference type="InterPro" id="IPR036612">
    <property type="entry name" value="KH_dom_type_1_sf"/>
</dbReference>
<accession>A0A1F8GPV4</accession>
<dbReference type="InterPro" id="IPR027408">
    <property type="entry name" value="PNPase/RNase_PH_dom_sf"/>
</dbReference>
<dbReference type="NCBIfam" id="TIGR03591">
    <property type="entry name" value="polynuc_phos"/>
    <property type="match status" value="1"/>
</dbReference>
<dbReference type="GO" id="GO:0000175">
    <property type="term" value="F:3'-5'-RNA exonuclease activity"/>
    <property type="evidence" value="ECO:0007669"/>
    <property type="project" value="TreeGrafter"/>
</dbReference>
<dbReference type="FunFam" id="3.30.230.70:FF:000001">
    <property type="entry name" value="Polyribonucleotide nucleotidyltransferase"/>
    <property type="match status" value="1"/>
</dbReference>
<dbReference type="AlphaFoldDB" id="A0A1F8GPV4"/>
<dbReference type="Pfam" id="PF03726">
    <property type="entry name" value="PNPase"/>
    <property type="match status" value="1"/>
</dbReference>
<dbReference type="InterPro" id="IPR004088">
    <property type="entry name" value="KH_dom_type_1"/>
</dbReference>
<evidence type="ECO:0000256" key="2">
    <source>
        <dbReference type="ARBA" id="ARBA00022490"/>
    </source>
</evidence>
<dbReference type="NCBIfam" id="NF008805">
    <property type="entry name" value="PRK11824.1"/>
    <property type="match status" value="1"/>
</dbReference>
<dbReference type="PIRSF" id="PIRSF005499">
    <property type="entry name" value="PNPase"/>
    <property type="match status" value="1"/>
</dbReference>
<name>A0A1F8GPV4_9BACT</name>
<dbReference type="Gene3D" id="3.30.1370.10">
    <property type="entry name" value="K Homology domain, type 1"/>
    <property type="match status" value="1"/>
</dbReference>
<dbReference type="InterPro" id="IPR012162">
    <property type="entry name" value="PNPase"/>
</dbReference>
<evidence type="ECO:0000256" key="4">
    <source>
        <dbReference type="ARBA" id="ARBA00022695"/>
    </source>
</evidence>
<dbReference type="GO" id="GO:0006402">
    <property type="term" value="P:mRNA catabolic process"/>
    <property type="evidence" value="ECO:0007669"/>
    <property type="project" value="UniProtKB-UniRule"/>
</dbReference>
<gene>
    <name evidence="6" type="primary">pnp</name>
    <name evidence="9" type="ORF">A2941_01000</name>
</gene>
<dbReference type="SUPFAM" id="SSF50249">
    <property type="entry name" value="Nucleic acid-binding proteins"/>
    <property type="match status" value="1"/>
</dbReference>
<dbReference type="SMART" id="SM00316">
    <property type="entry name" value="S1"/>
    <property type="match status" value="1"/>
</dbReference>
<dbReference type="SMART" id="SM00322">
    <property type="entry name" value="KH"/>
    <property type="match status" value="1"/>
</dbReference>
<dbReference type="Gene3D" id="2.40.50.140">
    <property type="entry name" value="Nucleic acid-binding proteins"/>
    <property type="match status" value="1"/>
</dbReference>
<dbReference type="CDD" id="cd04472">
    <property type="entry name" value="S1_PNPase"/>
    <property type="match status" value="1"/>
</dbReference>
<dbReference type="PANTHER" id="PTHR11252:SF0">
    <property type="entry name" value="POLYRIBONUCLEOTIDE NUCLEOTIDYLTRANSFERASE 1, MITOCHONDRIAL"/>
    <property type="match status" value="1"/>
</dbReference>
<evidence type="ECO:0000256" key="1">
    <source>
        <dbReference type="ARBA" id="ARBA00007404"/>
    </source>
</evidence>
<dbReference type="CDD" id="cd02393">
    <property type="entry name" value="KH-I_PNPase"/>
    <property type="match status" value="1"/>
</dbReference>
<dbReference type="PANTHER" id="PTHR11252">
    <property type="entry name" value="POLYRIBONUCLEOTIDE NUCLEOTIDYLTRANSFERASE"/>
    <property type="match status" value="1"/>
</dbReference>
<dbReference type="SUPFAM" id="SSF55666">
    <property type="entry name" value="Ribonuclease PH domain 2-like"/>
    <property type="match status" value="2"/>
</dbReference>
<feature type="region of interest" description="Disordered" evidence="7">
    <location>
        <begin position="708"/>
        <end position="745"/>
    </location>
</feature>
<protein>
    <recommendedName>
        <fullName evidence="6">Polyribonucleotide nucleotidyltransferase</fullName>
        <ecNumber evidence="6">2.7.7.8</ecNumber>
    </recommendedName>
    <alternativeName>
        <fullName evidence="6">Polynucleotide phosphorylase</fullName>
        <shortName evidence="6">PNPase</shortName>
    </alternativeName>
</protein>
<dbReference type="InterPro" id="IPR015848">
    <property type="entry name" value="PNPase_PH_RNA-bd_bac/org-type"/>
</dbReference>
<dbReference type="Pfam" id="PF01138">
    <property type="entry name" value="RNase_PH"/>
    <property type="match status" value="2"/>
</dbReference>
<evidence type="ECO:0000259" key="8">
    <source>
        <dbReference type="PROSITE" id="PS50126"/>
    </source>
</evidence>
<keyword evidence="5 6" id="KW-0694">RNA-binding</keyword>
<dbReference type="GO" id="GO:0004654">
    <property type="term" value="F:polyribonucleotide nucleotidyltransferase activity"/>
    <property type="evidence" value="ECO:0007669"/>
    <property type="project" value="UniProtKB-UniRule"/>
</dbReference>
<dbReference type="GO" id="GO:0006396">
    <property type="term" value="P:RNA processing"/>
    <property type="evidence" value="ECO:0007669"/>
    <property type="project" value="InterPro"/>
</dbReference>
<keyword evidence="4 6" id="KW-0548">Nucleotidyltransferase</keyword>
<dbReference type="GO" id="GO:0003723">
    <property type="term" value="F:RNA binding"/>
    <property type="evidence" value="ECO:0007669"/>
    <property type="project" value="UniProtKB-UniRule"/>
</dbReference>
<evidence type="ECO:0000256" key="6">
    <source>
        <dbReference type="HAMAP-Rule" id="MF_01595"/>
    </source>
</evidence>
<comment type="subcellular location">
    <subcellularLocation>
        <location evidence="6">Cytoplasm</location>
    </subcellularLocation>
</comment>
<evidence type="ECO:0000256" key="3">
    <source>
        <dbReference type="ARBA" id="ARBA00022679"/>
    </source>
</evidence>
<dbReference type="GO" id="GO:0005829">
    <property type="term" value="C:cytosol"/>
    <property type="evidence" value="ECO:0007669"/>
    <property type="project" value="TreeGrafter"/>
</dbReference>
<organism evidence="9 10">
    <name type="scientific">Candidatus Yanofskybacteria bacterium RIFCSPLOWO2_01_FULL_49_17</name>
    <dbReference type="NCBI Taxonomy" id="1802700"/>
    <lineage>
        <taxon>Bacteria</taxon>
        <taxon>Candidatus Yanofskyibacteriota</taxon>
    </lineage>
</organism>
<comment type="cofactor">
    <cofactor evidence="6">
        <name>Mg(2+)</name>
        <dbReference type="ChEBI" id="CHEBI:18420"/>
    </cofactor>
</comment>
<keyword evidence="6" id="KW-0460">Magnesium</keyword>
<dbReference type="SUPFAM" id="SSF46915">
    <property type="entry name" value="Polynucleotide phosphorylase/guanosine pentaphosphate synthase (PNPase/GPSI), domain 3"/>
    <property type="match status" value="1"/>
</dbReference>
<dbReference type="InterPro" id="IPR001247">
    <property type="entry name" value="ExoRNase_PH_dom1"/>
</dbReference>
<dbReference type="HAMAP" id="MF_01595">
    <property type="entry name" value="PNPase"/>
    <property type="match status" value="1"/>
</dbReference>
<evidence type="ECO:0000313" key="10">
    <source>
        <dbReference type="Proteomes" id="UP000178444"/>
    </source>
</evidence>
<dbReference type="FunFam" id="3.30.1370.10:FF:000001">
    <property type="entry name" value="Polyribonucleotide nucleotidyltransferase"/>
    <property type="match status" value="1"/>
</dbReference>
<dbReference type="EMBL" id="MGKO01000011">
    <property type="protein sequence ID" value="OGN27403.1"/>
    <property type="molecule type" value="Genomic_DNA"/>
</dbReference>
<dbReference type="CDD" id="cd11364">
    <property type="entry name" value="RNase_PH_PNPase_2"/>
    <property type="match status" value="1"/>
</dbReference>
<dbReference type="InterPro" id="IPR012340">
    <property type="entry name" value="NA-bd_OB-fold"/>
</dbReference>